<feature type="domain" description="Amidase" evidence="1">
    <location>
        <begin position="28"/>
        <end position="438"/>
    </location>
</feature>
<sequence length="580" mass="62712">MNQSSVPGQFTVPNLQKAYRHRHFTPQDVIEAIIQRAEHARDRNIWILPPTLERIQPFLDRLALMKPEDCPLWGIPFAIKDNIEVAAWTVTAACPDYAYVPDRHATVVERLIAAGAIPVGKCNLDQFATGLVGTRSPYGDTHNALRPELISGGSSSGSAIAVASGQAAFALGTDTAGSGRVPAALNNLVGYKPAVGAWPSAGVIPACRSIDCVTVFAHELADTQRVDEVVRGVDVQDPYSVHRPLSRGEMPRTFLLPSNALEFYGPYAIAYEEAWYRKKEAILASGVAVKEIDIAMLQEAAALLYEGPLVAERWSDLDEYVEAHGEAVFPVTKTVLESGKKEAFTASALFKAQHLLAEIRRHTATLLEDAVLILPTCGGTWTREQVIANPIETNSKMGLYTNHCNLLDLSAVAIPAGWAEEGLPFGITLFARPEEEANIIVASELLLQQEDVITVAVCGLHLRGMPLEPQMTGLGAVFREESLTAPVYEMYALPTTPAKPGLVRTVTGGTSIEVELWDMPRASFGAFTASIPAPLGIGQVEMIDGRSVSGFVCEAYAAEGAEKISDSGGWREWIETRVIS</sequence>
<dbReference type="AlphaFoldDB" id="A0A329QSM8"/>
<dbReference type="Gene3D" id="3.10.490.10">
    <property type="entry name" value="Gamma-glutamyl cyclotransferase-like"/>
    <property type="match status" value="1"/>
</dbReference>
<comment type="caution">
    <text evidence="3">The sequence shown here is derived from an EMBL/GenBank/DDBJ whole genome shotgun (WGS) entry which is preliminary data.</text>
</comment>
<gene>
    <name evidence="3" type="primary">atzF</name>
    <name evidence="3" type="ORF">DC345_13635</name>
</gene>
<evidence type="ECO:0000259" key="1">
    <source>
        <dbReference type="Pfam" id="PF01425"/>
    </source>
</evidence>
<dbReference type="Proteomes" id="UP000250642">
    <property type="component" value="Unassembled WGS sequence"/>
</dbReference>
<dbReference type="InterPro" id="IPR023631">
    <property type="entry name" value="Amidase_dom"/>
</dbReference>
<dbReference type="GO" id="GO:0004039">
    <property type="term" value="F:allophanate hydrolase activity"/>
    <property type="evidence" value="ECO:0007669"/>
    <property type="project" value="UniProtKB-EC"/>
</dbReference>
<dbReference type="NCBIfam" id="NF006043">
    <property type="entry name" value="PRK08186.1"/>
    <property type="match status" value="1"/>
</dbReference>
<dbReference type="InterPro" id="IPR053844">
    <property type="entry name" value="AH_C"/>
</dbReference>
<dbReference type="RefSeq" id="WP_113053560.1">
    <property type="nucleotide sequence ID" value="NZ_QEVW01000008.1"/>
</dbReference>
<dbReference type="NCBIfam" id="TIGR02713">
    <property type="entry name" value="allophanate_hyd"/>
    <property type="match status" value="1"/>
</dbReference>
<dbReference type="EC" id="3.5.1.54" evidence="3"/>
<proteinExistence type="predicted"/>
<dbReference type="PANTHER" id="PTHR11895">
    <property type="entry name" value="TRANSAMIDASE"/>
    <property type="match status" value="1"/>
</dbReference>
<dbReference type="Pfam" id="PF21986">
    <property type="entry name" value="AH_C"/>
    <property type="match status" value="1"/>
</dbReference>
<dbReference type="Pfam" id="PF01425">
    <property type="entry name" value="Amidase"/>
    <property type="match status" value="1"/>
</dbReference>
<dbReference type="Gene3D" id="3.90.1300.10">
    <property type="entry name" value="Amidase signature (AS) domain"/>
    <property type="match status" value="1"/>
</dbReference>
<evidence type="ECO:0000313" key="3">
    <source>
        <dbReference type="EMBL" id="RAW15086.1"/>
    </source>
</evidence>
<dbReference type="PANTHER" id="PTHR11895:SF169">
    <property type="entry name" value="GLUTAMYL-TRNA(GLN) AMIDOTRANSFERASE"/>
    <property type="match status" value="1"/>
</dbReference>
<accession>A0A329QSM8</accession>
<name>A0A329QSM8_9BACL</name>
<protein>
    <submittedName>
        <fullName evidence="3">Allophanate hydrolase</fullName>
        <ecNumber evidence="3">3.5.1.54</ecNumber>
    </submittedName>
</protein>
<keyword evidence="3" id="KW-0378">Hydrolase</keyword>
<reference evidence="3 4" key="1">
    <citation type="submission" date="2018-04" db="EMBL/GenBank/DDBJ databases">
        <title>Paenibacillus taichungensis Genome sequencing and assembly.</title>
        <authorList>
            <person name="Xu J."/>
            <person name="Rensing C."/>
            <person name="Mazhar H.S."/>
        </authorList>
    </citation>
    <scope>NUCLEOTIDE SEQUENCE [LARGE SCALE GENOMIC DNA]</scope>
    <source>
        <strain evidence="3 4">NC1</strain>
    </source>
</reference>
<dbReference type="InterPro" id="IPR000120">
    <property type="entry name" value="Amidase"/>
</dbReference>
<dbReference type="SUPFAM" id="SSF75304">
    <property type="entry name" value="Amidase signature (AS) enzymes"/>
    <property type="match status" value="1"/>
</dbReference>
<dbReference type="InterPro" id="IPR014085">
    <property type="entry name" value="Allophanate_hydrolase"/>
</dbReference>
<dbReference type="EMBL" id="QEVW01000008">
    <property type="protein sequence ID" value="RAW15086.1"/>
    <property type="molecule type" value="Genomic_DNA"/>
</dbReference>
<dbReference type="InterPro" id="IPR036928">
    <property type="entry name" value="AS_sf"/>
</dbReference>
<dbReference type="Gene3D" id="1.20.58.1700">
    <property type="match status" value="1"/>
</dbReference>
<feature type="domain" description="Allophanate hydrolase C-terminal" evidence="2">
    <location>
        <begin position="453"/>
        <end position="574"/>
    </location>
</feature>
<organism evidence="3 4">
    <name type="scientific">Paenibacillus taichungensis</name>
    <dbReference type="NCBI Taxonomy" id="484184"/>
    <lineage>
        <taxon>Bacteria</taxon>
        <taxon>Bacillati</taxon>
        <taxon>Bacillota</taxon>
        <taxon>Bacilli</taxon>
        <taxon>Bacillales</taxon>
        <taxon>Paenibacillaceae</taxon>
        <taxon>Paenibacillus</taxon>
    </lineage>
</organism>
<evidence type="ECO:0000313" key="4">
    <source>
        <dbReference type="Proteomes" id="UP000250642"/>
    </source>
</evidence>
<evidence type="ECO:0000259" key="2">
    <source>
        <dbReference type="Pfam" id="PF21986"/>
    </source>
</evidence>